<name>A0A941E0M2_9BURK</name>
<proteinExistence type="predicted"/>
<feature type="transmembrane region" description="Helical" evidence="1">
    <location>
        <begin position="20"/>
        <end position="43"/>
    </location>
</feature>
<evidence type="ECO:0000256" key="1">
    <source>
        <dbReference type="SAM" id="Phobius"/>
    </source>
</evidence>
<evidence type="ECO:0000313" key="3">
    <source>
        <dbReference type="Proteomes" id="UP000678545"/>
    </source>
</evidence>
<accession>A0A941E0M2</accession>
<dbReference type="EMBL" id="JAGSPJ010000001">
    <property type="protein sequence ID" value="MBR7798852.1"/>
    <property type="molecule type" value="Genomic_DNA"/>
</dbReference>
<dbReference type="Pfam" id="PF05751">
    <property type="entry name" value="FixH"/>
    <property type="match status" value="1"/>
</dbReference>
<protein>
    <submittedName>
        <fullName evidence="2">FixH family protein</fullName>
    </submittedName>
</protein>
<evidence type="ECO:0000313" key="2">
    <source>
        <dbReference type="EMBL" id="MBR7798852.1"/>
    </source>
</evidence>
<sequence length="185" mass="20533">MNSGILTQPIKKDSWFKEPWLLLVVGGPLLVVCASLFTGLIAFRGADQVVAKDYYRQGLMINTNLQRDAKARELALNASLQLDLSNNKILMSVKSNQALPQEVQISLASSGALEGGVEEVVRRLPMKLVGAGTYEANLLQDPKFEKALNQSKIQILHVKLETNEWRLTGDWHNPLEKKLSISPLN</sequence>
<keyword evidence="3" id="KW-1185">Reference proteome</keyword>
<dbReference type="Proteomes" id="UP000678545">
    <property type="component" value="Unassembled WGS sequence"/>
</dbReference>
<keyword evidence="1" id="KW-0812">Transmembrane</keyword>
<dbReference type="InterPro" id="IPR008620">
    <property type="entry name" value="FixH"/>
</dbReference>
<keyword evidence="1" id="KW-0472">Membrane</keyword>
<gene>
    <name evidence="2" type="ORF">KDM90_02350</name>
</gene>
<keyword evidence="1" id="KW-1133">Transmembrane helix</keyword>
<dbReference type="RefSeq" id="WP_212673981.1">
    <property type="nucleotide sequence ID" value="NZ_JAGSPJ010000001.1"/>
</dbReference>
<comment type="caution">
    <text evidence="2">The sequence shown here is derived from an EMBL/GenBank/DDBJ whole genome shotgun (WGS) entry which is preliminary data.</text>
</comment>
<dbReference type="AlphaFoldDB" id="A0A941E0M2"/>
<organism evidence="2 3">
    <name type="scientific">Undibacterium fentianense</name>
    <dbReference type="NCBI Taxonomy" id="2828728"/>
    <lineage>
        <taxon>Bacteria</taxon>
        <taxon>Pseudomonadati</taxon>
        <taxon>Pseudomonadota</taxon>
        <taxon>Betaproteobacteria</taxon>
        <taxon>Burkholderiales</taxon>
        <taxon>Oxalobacteraceae</taxon>
        <taxon>Undibacterium</taxon>
    </lineage>
</organism>
<reference evidence="2" key="1">
    <citation type="submission" date="2021-04" db="EMBL/GenBank/DDBJ databases">
        <title>novel species isolated from subtropical streams in China.</title>
        <authorList>
            <person name="Lu H."/>
        </authorList>
    </citation>
    <scope>NUCLEOTIDE SEQUENCE</scope>
    <source>
        <strain evidence="2">FT137W</strain>
    </source>
</reference>